<protein>
    <recommendedName>
        <fullName evidence="4">Outer-membrane lipoprotein LolB</fullName>
    </recommendedName>
</protein>
<evidence type="ECO:0000256" key="9">
    <source>
        <dbReference type="ARBA" id="ARBA00023139"/>
    </source>
</evidence>
<name>A0A5E4XKQ5_9BURK</name>
<dbReference type="Gene3D" id="2.50.20.10">
    <property type="entry name" value="Lipoprotein localisation LolA/LolB/LppX"/>
    <property type="match status" value="1"/>
</dbReference>
<keyword evidence="9" id="KW-0564">Palmitate</keyword>
<evidence type="ECO:0000256" key="8">
    <source>
        <dbReference type="ARBA" id="ARBA00023136"/>
    </source>
</evidence>
<dbReference type="AlphaFoldDB" id="A0A5E4XKQ5"/>
<sequence length="242" mass="26414">MPMTVKSFGVARAPQSLQSPQLPQLPRWHQSTEGARTSQPSRSIGLRTFARTAALVLACSTAVLATGCASLAPPAPAEPTAGASVEHYRGRFAVRYEQNGEPRNTYGNFDWQQNGDNATVQLLDPLGQTQAIVRENPRSASLELPGKAPLTGPRLEDVMRDALGFALPVGGMRYWLRMQSAPGSQASIERDPQTQRPTHLKQDGWTIVYQAYFDGTPLRVKRVDLSRDLDGSPLAVRLVIDP</sequence>
<keyword evidence="5" id="KW-0813">Transport</keyword>
<evidence type="ECO:0000256" key="11">
    <source>
        <dbReference type="ARBA" id="ARBA00023237"/>
    </source>
</evidence>
<evidence type="ECO:0000256" key="10">
    <source>
        <dbReference type="ARBA" id="ARBA00023186"/>
    </source>
</evidence>
<keyword evidence="8" id="KW-0472">Membrane</keyword>
<keyword evidence="10" id="KW-0143">Chaperone</keyword>
<dbReference type="InterPro" id="IPR004565">
    <property type="entry name" value="OM_lipoprot_LolB"/>
</dbReference>
<evidence type="ECO:0000256" key="7">
    <source>
        <dbReference type="ARBA" id="ARBA00022927"/>
    </source>
</evidence>
<evidence type="ECO:0000256" key="13">
    <source>
        <dbReference type="SAM" id="MobiDB-lite"/>
    </source>
</evidence>
<evidence type="ECO:0000256" key="4">
    <source>
        <dbReference type="ARBA" id="ARBA00016202"/>
    </source>
</evidence>
<dbReference type="Pfam" id="PF03550">
    <property type="entry name" value="LolB"/>
    <property type="match status" value="1"/>
</dbReference>
<dbReference type="SUPFAM" id="SSF89392">
    <property type="entry name" value="Prokaryotic lipoproteins and lipoprotein localization factors"/>
    <property type="match status" value="1"/>
</dbReference>
<proteinExistence type="inferred from homology"/>
<keyword evidence="7" id="KW-0653">Protein transport</keyword>
<evidence type="ECO:0000256" key="2">
    <source>
        <dbReference type="ARBA" id="ARBA00009696"/>
    </source>
</evidence>
<dbReference type="InterPro" id="IPR029046">
    <property type="entry name" value="LolA/LolB/LppX"/>
</dbReference>
<evidence type="ECO:0000256" key="1">
    <source>
        <dbReference type="ARBA" id="ARBA00004459"/>
    </source>
</evidence>
<evidence type="ECO:0000313" key="14">
    <source>
        <dbReference type="EMBL" id="VVE36897.1"/>
    </source>
</evidence>
<comment type="subunit">
    <text evidence="3">Monomer.</text>
</comment>
<keyword evidence="6" id="KW-0732">Signal</keyword>
<comment type="similarity">
    <text evidence="2">Belongs to the LolB family.</text>
</comment>
<keyword evidence="15" id="KW-1185">Reference proteome</keyword>
<dbReference type="GO" id="GO:0015031">
    <property type="term" value="P:protein transport"/>
    <property type="evidence" value="ECO:0007669"/>
    <property type="project" value="UniProtKB-KW"/>
</dbReference>
<feature type="region of interest" description="Disordered" evidence="13">
    <location>
        <begin position="1"/>
        <end position="42"/>
    </location>
</feature>
<feature type="compositionally biased region" description="Polar residues" evidence="13">
    <location>
        <begin position="29"/>
        <end position="42"/>
    </location>
</feature>
<organism evidence="14 15">
    <name type="scientific">Pandoraea anhela</name>
    <dbReference type="NCBI Taxonomy" id="2508295"/>
    <lineage>
        <taxon>Bacteria</taxon>
        <taxon>Pseudomonadati</taxon>
        <taxon>Pseudomonadota</taxon>
        <taxon>Betaproteobacteria</taxon>
        <taxon>Burkholderiales</taxon>
        <taxon>Burkholderiaceae</taxon>
        <taxon>Pandoraea</taxon>
    </lineage>
</organism>
<feature type="compositionally biased region" description="Low complexity" evidence="13">
    <location>
        <begin position="14"/>
        <end position="26"/>
    </location>
</feature>
<evidence type="ECO:0000256" key="3">
    <source>
        <dbReference type="ARBA" id="ARBA00011245"/>
    </source>
</evidence>
<dbReference type="Proteomes" id="UP000406256">
    <property type="component" value="Unassembled WGS sequence"/>
</dbReference>
<keyword evidence="12 14" id="KW-0449">Lipoprotein</keyword>
<gene>
    <name evidence="14" type="primary">lolB</name>
    <name evidence="14" type="ORF">PAN31108_03934</name>
</gene>
<reference evidence="14 15" key="1">
    <citation type="submission" date="2019-08" db="EMBL/GenBank/DDBJ databases">
        <authorList>
            <person name="Peeters C."/>
        </authorList>
    </citation>
    <scope>NUCLEOTIDE SEQUENCE [LARGE SCALE GENOMIC DNA]</scope>
    <source>
        <strain evidence="14 15">LMG 31108</strain>
    </source>
</reference>
<accession>A0A5E4XKQ5</accession>
<evidence type="ECO:0000256" key="5">
    <source>
        <dbReference type="ARBA" id="ARBA00022448"/>
    </source>
</evidence>
<evidence type="ECO:0000256" key="12">
    <source>
        <dbReference type="ARBA" id="ARBA00023288"/>
    </source>
</evidence>
<comment type="subcellular location">
    <subcellularLocation>
        <location evidence="1">Cell outer membrane</location>
        <topology evidence="1">Lipid-anchor</topology>
    </subcellularLocation>
</comment>
<evidence type="ECO:0000313" key="15">
    <source>
        <dbReference type="Proteomes" id="UP000406256"/>
    </source>
</evidence>
<dbReference type="CDD" id="cd16326">
    <property type="entry name" value="LolB"/>
    <property type="match status" value="1"/>
</dbReference>
<keyword evidence="11" id="KW-0998">Cell outer membrane</keyword>
<dbReference type="GO" id="GO:0009279">
    <property type="term" value="C:cell outer membrane"/>
    <property type="evidence" value="ECO:0007669"/>
    <property type="project" value="UniProtKB-SubCell"/>
</dbReference>
<evidence type="ECO:0000256" key="6">
    <source>
        <dbReference type="ARBA" id="ARBA00022729"/>
    </source>
</evidence>
<dbReference type="EMBL" id="CABPSB010000016">
    <property type="protein sequence ID" value="VVE36897.1"/>
    <property type="molecule type" value="Genomic_DNA"/>
</dbReference>